<evidence type="ECO:0000256" key="1">
    <source>
        <dbReference type="SAM" id="Coils"/>
    </source>
</evidence>
<keyword evidence="1" id="KW-0175">Coiled coil</keyword>
<reference evidence="3" key="1">
    <citation type="submission" date="2023-10" db="EMBL/GenBank/DDBJ databases">
        <authorList>
            <person name="Chen Y."/>
            <person name="Shah S."/>
            <person name="Dougan E. K."/>
            <person name="Thang M."/>
            <person name="Chan C."/>
        </authorList>
    </citation>
    <scope>NUCLEOTIDE SEQUENCE [LARGE SCALE GENOMIC DNA]</scope>
</reference>
<comment type="caution">
    <text evidence="3">The sequence shown here is derived from an EMBL/GenBank/DDBJ whole genome shotgun (WGS) entry which is preliminary data.</text>
</comment>
<feature type="region of interest" description="Disordered" evidence="2">
    <location>
        <begin position="62"/>
        <end position="108"/>
    </location>
</feature>
<sequence length="408" mass="43929">MRGLIELGLGDTGCGARDIIDTEVRCICRRWPEVLAHNSVVRRSHGRYRINGRDVLVRVVTAEGPREDDDVASTGGGEGEKAGPPSEDENSSTRASSEGSAATSPLEEAEDCLGVRADSVLVRDGPLTQPFLDYVFDTGKREHYDLMDSEKEFQHRGLQRLPADVELELAELPYDPEDRSAAMSAARVEVLMRQTRRISLGSGAVPPADEAAQQGPLVDDRVLPERAAIPESALPRRGSGSGVVTSRGMMALLAQRRARELQDREERLAQELLRARGQREVPLVSACDLPGVAALSAAEPAAPRAPLLLAIPPPAANAARRRRRRLFGEVILPGTPGLPPFEPEGTDEAGAAEAAELVPCCELSAPLDAHSPGRGVSRWRKMPGLPVDLPASLREDGLICVESQQLML</sequence>
<evidence type="ECO:0000313" key="4">
    <source>
        <dbReference type="Proteomes" id="UP001189429"/>
    </source>
</evidence>
<dbReference type="Proteomes" id="UP001189429">
    <property type="component" value="Unassembled WGS sequence"/>
</dbReference>
<evidence type="ECO:0000313" key="3">
    <source>
        <dbReference type="EMBL" id="CAK0819297.1"/>
    </source>
</evidence>
<keyword evidence="4" id="KW-1185">Reference proteome</keyword>
<feature type="compositionally biased region" description="Polar residues" evidence="2">
    <location>
        <begin position="92"/>
        <end position="103"/>
    </location>
</feature>
<evidence type="ECO:0000256" key="2">
    <source>
        <dbReference type="SAM" id="MobiDB-lite"/>
    </source>
</evidence>
<evidence type="ECO:0008006" key="5">
    <source>
        <dbReference type="Google" id="ProtNLM"/>
    </source>
</evidence>
<proteinExistence type="predicted"/>
<gene>
    <name evidence="3" type="ORF">PCOR1329_LOCUS21324</name>
</gene>
<protein>
    <recommendedName>
        <fullName evidence="5">FHA domain-containing protein</fullName>
    </recommendedName>
</protein>
<name>A0ABN9RJJ9_9DINO</name>
<feature type="coiled-coil region" evidence="1">
    <location>
        <begin position="251"/>
        <end position="278"/>
    </location>
</feature>
<organism evidence="3 4">
    <name type="scientific">Prorocentrum cordatum</name>
    <dbReference type="NCBI Taxonomy" id="2364126"/>
    <lineage>
        <taxon>Eukaryota</taxon>
        <taxon>Sar</taxon>
        <taxon>Alveolata</taxon>
        <taxon>Dinophyceae</taxon>
        <taxon>Prorocentrales</taxon>
        <taxon>Prorocentraceae</taxon>
        <taxon>Prorocentrum</taxon>
    </lineage>
</organism>
<dbReference type="EMBL" id="CAUYUJ010007003">
    <property type="protein sequence ID" value="CAK0819297.1"/>
    <property type="molecule type" value="Genomic_DNA"/>
</dbReference>
<accession>A0ABN9RJJ9</accession>